<keyword evidence="5" id="KW-0378">Hydrolase</keyword>
<feature type="region of interest" description="Disordered" evidence="2">
    <location>
        <begin position="524"/>
        <end position="585"/>
    </location>
</feature>
<feature type="region of interest" description="Disordered" evidence="2">
    <location>
        <begin position="841"/>
        <end position="868"/>
    </location>
</feature>
<evidence type="ECO:0000256" key="1">
    <source>
        <dbReference type="ARBA" id="ARBA00009085"/>
    </source>
</evidence>
<feature type="compositionally biased region" description="Low complexity" evidence="2">
    <location>
        <begin position="524"/>
        <end position="552"/>
    </location>
</feature>
<dbReference type="GO" id="GO:0006511">
    <property type="term" value="P:ubiquitin-dependent protein catabolic process"/>
    <property type="evidence" value="ECO:0007669"/>
    <property type="project" value="InterPro"/>
</dbReference>
<dbReference type="PANTHER" id="PTHR24006:SF908">
    <property type="entry name" value="DEUBIQUITINATING APOPTOTIC INHIBITOR, ISOFORM A"/>
    <property type="match status" value="1"/>
</dbReference>
<dbReference type="AlphaFoldDB" id="A0A6J2U4Q0"/>
<dbReference type="Pfam" id="PF21246">
    <property type="entry name" value="Usp38-like_N"/>
    <property type="match status" value="1"/>
</dbReference>
<feature type="compositionally biased region" description="Polar residues" evidence="2">
    <location>
        <begin position="57"/>
        <end position="72"/>
    </location>
</feature>
<keyword evidence="4" id="KW-1185">Reference proteome</keyword>
<dbReference type="PANTHER" id="PTHR24006">
    <property type="entry name" value="UBIQUITIN CARBOXYL-TERMINAL HYDROLASE"/>
    <property type="match status" value="1"/>
</dbReference>
<dbReference type="PROSITE" id="PS00972">
    <property type="entry name" value="USP_1"/>
    <property type="match status" value="1"/>
</dbReference>
<accession>A0A6J2U4Q0</accession>
<evidence type="ECO:0000313" key="4">
    <source>
        <dbReference type="Proteomes" id="UP000504634"/>
    </source>
</evidence>
<dbReference type="OrthoDB" id="2420415at2759"/>
<feature type="region of interest" description="Disordered" evidence="2">
    <location>
        <begin position="482"/>
        <end position="504"/>
    </location>
</feature>
<dbReference type="GO" id="GO:0005634">
    <property type="term" value="C:nucleus"/>
    <property type="evidence" value="ECO:0007669"/>
    <property type="project" value="TreeGrafter"/>
</dbReference>
<protein>
    <submittedName>
        <fullName evidence="5">Ubiquitin carboxyl-terminal hydrolase 35</fullName>
    </submittedName>
</protein>
<dbReference type="InterPro" id="IPR028889">
    <property type="entry name" value="USP"/>
</dbReference>
<dbReference type="GO" id="GO:0005829">
    <property type="term" value="C:cytosol"/>
    <property type="evidence" value="ECO:0007669"/>
    <property type="project" value="TreeGrafter"/>
</dbReference>
<evidence type="ECO:0000313" key="5">
    <source>
        <dbReference type="RefSeq" id="XP_030382117.1"/>
    </source>
</evidence>
<dbReference type="InterPro" id="IPR038765">
    <property type="entry name" value="Papain-like_cys_pep_sf"/>
</dbReference>
<dbReference type="GO" id="GO:0004843">
    <property type="term" value="F:cysteine-type deubiquitinase activity"/>
    <property type="evidence" value="ECO:0007669"/>
    <property type="project" value="InterPro"/>
</dbReference>
<dbReference type="RefSeq" id="XP_030382117.1">
    <property type="nucleotide sequence ID" value="XM_030526257.1"/>
</dbReference>
<dbReference type="CTD" id="36361"/>
<dbReference type="GeneID" id="115629725"/>
<feature type="domain" description="USP" evidence="3">
    <location>
        <begin position="378"/>
        <end position="787"/>
    </location>
</feature>
<dbReference type="Proteomes" id="UP000504634">
    <property type="component" value="Unplaced"/>
</dbReference>
<sequence>MAVKQNNAEANDAQATGSSNAGQGSGSQPNVKPSINTSNVSDEGGGGQEQADAAGLGNNSEAGGDQVDSQMTSATANGGIKHDIQDLLGIIQTIEQHDQPQSFGSPGMLRVYEHVICSLSRTEVRNTAEDLKRFKEDIAKVGAFLAKPNEKRYLIFYLRIVYELITQASFEPPTCAVAIVFQLFNPNSIIEAVQSLLEQNVLDSSIRKTVNLLCEWVRVCNFCQNLNLWVMALLTGLREQEKYLLLDNIALDNIEKLFMLMILPALRPKVAPIVFHMLSTIYQTPEIFHKILPKIPGVIRYLKQQSNSMDEFGNESRAYMQKLVDLTNALMLRFNDNDDLYAPVKAALHMYEPSYNYVALARAMHENALPVGRRNARVGLVNLGNTCYMNSVLQVLAMTNDFSRQILLIESTSPLLLKVQQQIALMHHSMRYELTPSRVLSATRPPGFTPGLQQDSSEFLGYLLDLLHEHEINNQHHKRNGAAQQLESGDASQAEPVTQTGPILDDEIAASGVIPYNSMDSEISAAHSNKNSGNSNNTNNSSSATTTCSGSSVVGGGSKVNNALTPTKGTTNHNDKELVPKKPPSTIDKTFTGKLATTYRCLKCSWKSCNEDSFRELQLSFPDDKEDCGATNYSVQDLIEYYCSPEKMDGENKYYCPRCQSLCDAERRIGVTQAPRNLILTLKQFKYDQKYHFRTKLMHKVFHDESVTVKVCANDTLQELSTVHYDLYAGVVHSGFSMDSGHYFTFAADQSKNWYKFNDSLVTISQPEEMHNLTSPNTPYILFYQMCGRSNEMSTTGSAHTMVTVQMPQPLTLEELPRTLRDFVQQDNRVYTEELKLQRFKHNTKRGNERNGYDEDHSPPPSGGCGGNGLGINVNRFVY</sequence>
<organism evidence="4 5">
    <name type="scientific">Drosophila lebanonensis</name>
    <name type="common">Fruit fly</name>
    <name type="synonym">Scaptodrosophila lebanonensis</name>
    <dbReference type="NCBI Taxonomy" id="7225"/>
    <lineage>
        <taxon>Eukaryota</taxon>
        <taxon>Metazoa</taxon>
        <taxon>Ecdysozoa</taxon>
        <taxon>Arthropoda</taxon>
        <taxon>Hexapoda</taxon>
        <taxon>Insecta</taxon>
        <taxon>Pterygota</taxon>
        <taxon>Neoptera</taxon>
        <taxon>Endopterygota</taxon>
        <taxon>Diptera</taxon>
        <taxon>Brachycera</taxon>
        <taxon>Muscomorpha</taxon>
        <taxon>Ephydroidea</taxon>
        <taxon>Drosophilidae</taxon>
        <taxon>Scaptodrosophila</taxon>
    </lineage>
</organism>
<feature type="compositionally biased region" description="Low complexity" evidence="2">
    <location>
        <begin position="13"/>
        <end position="28"/>
    </location>
</feature>
<evidence type="ECO:0000259" key="3">
    <source>
        <dbReference type="PROSITE" id="PS50235"/>
    </source>
</evidence>
<dbReference type="Pfam" id="PF00443">
    <property type="entry name" value="UCH"/>
    <property type="match status" value="1"/>
</dbReference>
<dbReference type="InterPro" id="IPR050164">
    <property type="entry name" value="Peptidase_C19"/>
</dbReference>
<dbReference type="Gene3D" id="3.90.70.10">
    <property type="entry name" value="Cysteine proteinases"/>
    <property type="match status" value="1"/>
</dbReference>
<name>A0A6J2U4Q0_DROLE</name>
<evidence type="ECO:0000256" key="2">
    <source>
        <dbReference type="SAM" id="MobiDB-lite"/>
    </source>
</evidence>
<comment type="similarity">
    <text evidence="1">Belongs to the peptidase C19 family.</text>
</comment>
<reference evidence="5" key="1">
    <citation type="submission" date="2025-08" db="UniProtKB">
        <authorList>
            <consortium name="RefSeq"/>
        </authorList>
    </citation>
    <scope>IDENTIFICATION</scope>
    <source>
        <strain evidence="5">11010-0011.00</strain>
        <tissue evidence="5">Whole body</tissue>
    </source>
</reference>
<dbReference type="CDD" id="cd02664">
    <property type="entry name" value="Peptidase_C19H"/>
    <property type="match status" value="1"/>
</dbReference>
<feature type="compositionally biased region" description="Polar residues" evidence="2">
    <location>
        <begin position="29"/>
        <end position="41"/>
    </location>
</feature>
<feature type="compositionally biased region" description="Polar residues" evidence="2">
    <location>
        <begin position="482"/>
        <end position="501"/>
    </location>
</feature>
<feature type="compositionally biased region" description="Basic and acidic residues" evidence="2">
    <location>
        <begin position="846"/>
        <end position="858"/>
    </location>
</feature>
<dbReference type="InterPro" id="IPR033840">
    <property type="entry name" value="USP38"/>
</dbReference>
<dbReference type="InterPro" id="IPR001394">
    <property type="entry name" value="Peptidase_C19_UCH"/>
</dbReference>
<dbReference type="InterPro" id="IPR018200">
    <property type="entry name" value="USP_CS"/>
</dbReference>
<dbReference type="InterPro" id="IPR049407">
    <property type="entry name" value="Usp38-like_N"/>
</dbReference>
<feature type="region of interest" description="Disordered" evidence="2">
    <location>
        <begin position="1"/>
        <end position="72"/>
    </location>
</feature>
<dbReference type="SUPFAM" id="SSF54001">
    <property type="entry name" value="Cysteine proteinases"/>
    <property type="match status" value="1"/>
</dbReference>
<dbReference type="PROSITE" id="PS50235">
    <property type="entry name" value="USP_3"/>
    <property type="match status" value="1"/>
</dbReference>
<proteinExistence type="inferred from homology"/>
<dbReference type="GO" id="GO:0016579">
    <property type="term" value="P:protein deubiquitination"/>
    <property type="evidence" value="ECO:0007669"/>
    <property type="project" value="InterPro"/>
</dbReference>
<gene>
    <name evidence="5" type="primary">LOC115629725</name>
</gene>